<evidence type="ECO:0000313" key="2">
    <source>
        <dbReference type="EMBL" id="VFJ45312.1"/>
    </source>
</evidence>
<gene>
    <name evidence="2" type="ORF">BECKFM1743A_GA0114220_100229</name>
    <name evidence="3" type="ORF">BECKFM1743B_GA0114221_100053</name>
    <name evidence="1" type="ORF">BECKFM1743C_GA0114222_1001720</name>
</gene>
<proteinExistence type="predicted"/>
<evidence type="ECO:0000313" key="1">
    <source>
        <dbReference type="EMBL" id="VFJ44907.1"/>
    </source>
</evidence>
<name>A0A450VLX2_9GAMM</name>
<organism evidence="3">
    <name type="scientific">Candidatus Kentrum sp. FM</name>
    <dbReference type="NCBI Taxonomy" id="2126340"/>
    <lineage>
        <taxon>Bacteria</taxon>
        <taxon>Pseudomonadati</taxon>
        <taxon>Pseudomonadota</taxon>
        <taxon>Gammaproteobacteria</taxon>
        <taxon>Candidatus Kentrum</taxon>
    </lineage>
</organism>
<protein>
    <submittedName>
        <fullName evidence="3">Uncharacterized protein</fullName>
    </submittedName>
</protein>
<evidence type="ECO:0000313" key="3">
    <source>
        <dbReference type="EMBL" id="VFK05808.1"/>
    </source>
</evidence>
<reference evidence="3" key="1">
    <citation type="submission" date="2019-02" db="EMBL/GenBank/DDBJ databases">
        <authorList>
            <person name="Gruber-Vodicka R. H."/>
            <person name="Seah K. B. B."/>
        </authorList>
    </citation>
    <scope>NUCLEOTIDE SEQUENCE</scope>
    <source>
        <strain evidence="2">BECK_BZ163</strain>
        <strain evidence="3">BECK_BZ164</strain>
        <strain evidence="1">BECK_BZ165</strain>
    </source>
</reference>
<dbReference type="EMBL" id="CAADFA010000017">
    <property type="protein sequence ID" value="VFJ44907.1"/>
    <property type="molecule type" value="Genomic_DNA"/>
</dbReference>
<accession>A0A450VLX2</accession>
<sequence length="158" mass="17502">MSCSFMGIGIGTGGKTAVSIEKAGISTYFVSMEYFPPNQGPVLPRQYRGSCMQKSFYIPDPKGKLARNAHLLPCKLGFLARFYAVMGHNPTFAFTSRDRYGLLQSEPLPGLPRKGHFLSFGTAATNRRENYLGLPGFVSGRNRRSLRRDSTNSTRGLR</sequence>
<dbReference type="EMBL" id="CAADFL010000005">
    <property type="protein sequence ID" value="VFK05808.1"/>
    <property type="molecule type" value="Genomic_DNA"/>
</dbReference>
<dbReference type="EMBL" id="CAADEZ010000022">
    <property type="protein sequence ID" value="VFJ45312.1"/>
    <property type="molecule type" value="Genomic_DNA"/>
</dbReference>
<dbReference type="AlphaFoldDB" id="A0A450VLX2"/>